<accession>A0A2W5BEE3</accession>
<dbReference type="InterPro" id="IPR036380">
    <property type="entry name" value="Isochorismatase-like_sf"/>
</dbReference>
<sequence length="177" mass="18870">MADGGAVTPDNSSTLLVVVDAQLIFTHAADPDGRCVGYIARHIDRGGYGLVRYTRFVNRPDSLPATQLGYDKAMAAHPKTALVPAIARRAEHTLDHAGYGPNPRDADELVQHARARGIDRAVVMGFDTDACVIATAFALWDRGLATAIDPRGCASSGGTALHHAALRIARRSLMVME</sequence>
<feature type="domain" description="Isochorismatase-like" evidence="1">
    <location>
        <begin position="14"/>
        <end position="170"/>
    </location>
</feature>
<dbReference type="Gene3D" id="3.40.50.850">
    <property type="entry name" value="Isochorismatase-like"/>
    <property type="match status" value="1"/>
</dbReference>
<organism evidence="2 3">
    <name type="scientific">Corynebacterium urealyticum</name>
    <dbReference type="NCBI Taxonomy" id="43771"/>
    <lineage>
        <taxon>Bacteria</taxon>
        <taxon>Bacillati</taxon>
        <taxon>Actinomycetota</taxon>
        <taxon>Actinomycetes</taxon>
        <taxon>Mycobacteriales</taxon>
        <taxon>Corynebacteriaceae</taxon>
        <taxon>Corynebacterium</taxon>
    </lineage>
</organism>
<dbReference type="EMBL" id="QFNY01000004">
    <property type="protein sequence ID" value="PZP03788.1"/>
    <property type="molecule type" value="Genomic_DNA"/>
</dbReference>
<dbReference type="Proteomes" id="UP000249451">
    <property type="component" value="Unassembled WGS sequence"/>
</dbReference>
<evidence type="ECO:0000259" key="1">
    <source>
        <dbReference type="Pfam" id="PF00857"/>
    </source>
</evidence>
<name>A0A2W5BEE3_9CORY</name>
<gene>
    <name evidence="2" type="ORF">DI609_00415</name>
</gene>
<comment type="caution">
    <text evidence="2">The sequence shown here is derived from an EMBL/GenBank/DDBJ whole genome shotgun (WGS) entry which is preliminary data.</text>
</comment>
<evidence type="ECO:0000313" key="3">
    <source>
        <dbReference type="Proteomes" id="UP000249451"/>
    </source>
</evidence>
<dbReference type="SUPFAM" id="SSF52499">
    <property type="entry name" value="Isochorismatase-like hydrolases"/>
    <property type="match status" value="1"/>
</dbReference>
<reference evidence="2 3" key="1">
    <citation type="submission" date="2017-11" db="EMBL/GenBank/DDBJ databases">
        <title>Infants hospitalized years apart are colonized by the same room-sourced microbial strains.</title>
        <authorList>
            <person name="Brooks B."/>
            <person name="Olm M.R."/>
            <person name="Firek B.A."/>
            <person name="Baker R."/>
            <person name="Thomas B.C."/>
            <person name="Morowitz M.J."/>
            <person name="Banfield J.F."/>
        </authorList>
    </citation>
    <scope>NUCLEOTIDE SEQUENCE [LARGE SCALE GENOMIC DNA]</scope>
    <source>
        <strain evidence="2">S2_012_000_R3_87</strain>
    </source>
</reference>
<dbReference type="Pfam" id="PF00857">
    <property type="entry name" value="Isochorismatase"/>
    <property type="match status" value="1"/>
</dbReference>
<dbReference type="AlphaFoldDB" id="A0A2W5BEE3"/>
<evidence type="ECO:0000313" key="2">
    <source>
        <dbReference type="EMBL" id="PZP03788.1"/>
    </source>
</evidence>
<proteinExistence type="predicted"/>
<protein>
    <recommendedName>
        <fullName evidence="1">Isochorismatase-like domain-containing protein</fullName>
    </recommendedName>
</protein>
<dbReference type="InterPro" id="IPR000868">
    <property type="entry name" value="Isochorismatase-like_dom"/>
</dbReference>